<dbReference type="PROSITE" id="PS50283">
    <property type="entry name" value="NA_SOLUT_SYMP_3"/>
    <property type="match status" value="1"/>
</dbReference>
<feature type="transmembrane region" description="Helical" evidence="7">
    <location>
        <begin position="282"/>
        <end position="306"/>
    </location>
</feature>
<evidence type="ECO:0000256" key="5">
    <source>
        <dbReference type="ARBA" id="ARBA00023136"/>
    </source>
</evidence>
<comment type="similarity">
    <text evidence="2 6">Belongs to the sodium:solute symporter (SSF) (TC 2.A.21) family.</text>
</comment>
<sequence>MIWVIFTTFLIYTVFVMWFSWYKTKGTDLTSSDGYFLGGRSLTGVVIASSIILTNLSTEQIIGLNGQAFGESLVVMAWEVSAPIALIFMAFVFLPRYLKTGITTIPDFLEQRYDLRTRQIISVLFILGYAVAYLPTVLYSGALVLDSIFSLTSITNMSPFMIVLLISVAIGVIGCGYVILGGLKATAMSDTINGIGLVIGGLLIPILALIALGGGNLADGLDKLLTANPAKLNAIGNHSSSVPWSVLLTGMLFNNLFYWTTNQTIIQRSLGAKNLAEGQKGVLYAGLFKVFGVTFLALPGIIAYFLYGNTIANPDMAYPSLVVEVLPVALSGFLAAVLFGAIMSSFNNALNASITLFTLDIYKPIFKPKAKEKELVKAGRIFSAILAAVSVVVAPFIIFAPSGLYAYLQEMFGFYSLPILAMVVVGFFSKRVPASAPKIAIVVHVILYTLSKVVLGHINFLYILSVLFPINILVMVIVGRLKPRGTPFELHDANVVDMKPWKYAKAFSIFIMAVMIGVYAFFSPIGVAEVNVAYSPWSFVFLLAVILLIGGIFWFWRRTERRFDFNESKKINNVS</sequence>
<reference evidence="8" key="1">
    <citation type="submission" date="2020-09" db="EMBL/GenBank/DDBJ databases">
        <title>A novel bacterium of genus Bacillus, isolated from South China Sea.</title>
        <authorList>
            <person name="Huang H."/>
            <person name="Mo K."/>
            <person name="Hu Y."/>
        </authorList>
    </citation>
    <scope>NUCLEOTIDE SEQUENCE</scope>
    <source>
        <strain evidence="8">IB182487</strain>
    </source>
</reference>
<feature type="transmembrane region" description="Helical" evidence="7">
    <location>
        <begin position="380"/>
        <end position="400"/>
    </location>
</feature>
<dbReference type="EMBL" id="JACXAI010000035">
    <property type="protein sequence ID" value="MBD1382657.1"/>
    <property type="molecule type" value="Genomic_DNA"/>
</dbReference>
<keyword evidence="5 7" id="KW-0472">Membrane</keyword>
<dbReference type="PANTHER" id="PTHR11819:SF195">
    <property type="entry name" value="SODIUM_GLUCOSE COTRANSPORTER 4"/>
    <property type="match status" value="1"/>
</dbReference>
<dbReference type="Pfam" id="PF00474">
    <property type="entry name" value="SSF"/>
    <property type="match status" value="1"/>
</dbReference>
<feature type="transmembrane region" description="Helical" evidence="7">
    <location>
        <begin position="34"/>
        <end position="53"/>
    </location>
</feature>
<feature type="transmembrane region" description="Helical" evidence="7">
    <location>
        <begin position="412"/>
        <end position="429"/>
    </location>
</feature>
<comment type="caution">
    <text evidence="8">The sequence shown here is derived from an EMBL/GenBank/DDBJ whole genome shotgun (WGS) entry which is preliminary data.</text>
</comment>
<dbReference type="InterPro" id="IPR001734">
    <property type="entry name" value="Na/solute_symporter"/>
</dbReference>
<dbReference type="NCBIfam" id="NF007790">
    <property type="entry name" value="PRK10484.1"/>
    <property type="match status" value="1"/>
</dbReference>
<feature type="transmembrane region" description="Helical" evidence="7">
    <location>
        <begin position="502"/>
        <end position="522"/>
    </location>
</feature>
<evidence type="ECO:0000313" key="9">
    <source>
        <dbReference type="Proteomes" id="UP000626844"/>
    </source>
</evidence>
<evidence type="ECO:0000256" key="6">
    <source>
        <dbReference type="RuleBase" id="RU362091"/>
    </source>
</evidence>
<feature type="transmembrane region" description="Helical" evidence="7">
    <location>
        <begin position="120"/>
        <end position="140"/>
    </location>
</feature>
<dbReference type="CDD" id="cd10328">
    <property type="entry name" value="SLC5sbd_YidK"/>
    <property type="match status" value="1"/>
</dbReference>
<feature type="transmembrane region" description="Helical" evidence="7">
    <location>
        <begin position="6"/>
        <end position="22"/>
    </location>
</feature>
<feature type="transmembrane region" description="Helical" evidence="7">
    <location>
        <begin position="534"/>
        <end position="556"/>
    </location>
</feature>
<feature type="transmembrane region" description="Helical" evidence="7">
    <location>
        <begin position="73"/>
        <end position="94"/>
    </location>
</feature>
<proteinExistence type="inferred from homology"/>
<name>A0A926NE97_9BACI</name>
<feature type="transmembrane region" description="Helical" evidence="7">
    <location>
        <begin position="160"/>
        <end position="180"/>
    </location>
</feature>
<dbReference type="InterPro" id="IPR038377">
    <property type="entry name" value="Na/Glc_symporter_sf"/>
</dbReference>
<keyword evidence="3 7" id="KW-0812">Transmembrane</keyword>
<organism evidence="8 9">
    <name type="scientific">Metabacillus arenae</name>
    <dbReference type="NCBI Taxonomy" id="2771434"/>
    <lineage>
        <taxon>Bacteria</taxon>
        <taxon>Bacillati</taxon>
        <taxon>Bacillota</taxon>
        <taxon>Bacilli</taxon>
        <taxon>Bacillales</taxon>
        <taxon>Bacillaceae</taxon>
        <taxon>Metabacillus</taxon>
    </lineage>
</organism>
<feature type="transmembrane region" description="Helical" evidence="7">
    <location>
        <begin position="242"/>
        <end position="261"/>
    </location>
</feature>
<feature type="transmembrane region" description="Helical" evidence="7">
    <location>
        <begin position="436"/>
        <end position="454"/>
    </location>
</feature>
<keyword evidence="9" id="KW-1185">Reference proteome</keyword>
<evidence type="ECO:0000313" key="8">
    <source>
        <dbReference type="EMBL" id="MBD1382657.1"/>
    </source>
</evidence>
<dbReference type="Proteomes" id="UP000626844">
    <property type="component" value="Unassembled WGS sequence"/>
</dbReference>
<dbReference type="GO" id="GO:0005886">
    <property type="term" value="C:plasma membrane"/>
    <property type="evidence" value="ECO:0007669"/>
    <property type="project" value="TreeGrafter"/>
</dbReference>
<dbReference type="AlphaFoldDB" id="A0A926NE97"/>
<evidence type="ECO:0000256" key="2">
    <source>
        <dbReference type="ARBA" id="ARBA00006434"/>
    </source>
</evidence>
<evidence type="ECO:0000256" key="7">
    <source>
        <dbReference type="SAM" id="Phobius"/>
    </source>
</evidence>
<dbReference type="PANTHER" id="PTHR11819">
    <property type="entry name" value="SOLUTE CARRIER FAMILY 5"/>
    <property type="match status" value="1"/>
</dbReference>
<dbReference type="Gene3D" id="1.20.1730.10">
    <property type="entry name" value="Sodium/glucose cotransporter"/>
    <property type="match status" value="1"/>
</dbReference>
<keyword evidence="4 7" id="KW-1133">Transmembrane helix</keyword>
<dbReference type="RefSeq" id="WP_191161077.1">
    <property type="nucleotide sequence ID" value="NZ_JACXAI010000035.1"/>
</dbReference>
<evidence type="ECO:0000256" key="4">
    <source>
        <dbReference type="ARBA" id="ARBA00022989"/>
    </source>
</evidence>
<accession>A0A926NE97</accession>
<dbReference type="NCBIfam" id="TIGR00813">
    <property type="entry name" value="sss"/>
    <property type="match status" value="1"/>
</dbReference>
<feature type="transmembrane region" description="Helical" evidence="7">
    <location>
        <begin position="192"/>
        <end position="214"/>
    </location>
</feature>
<evidence type="ECO:0000256" key="1">
    <source>
        <dbReference type="ARBA" id="ARBA00004141"/>
    </source>
</evidence>
<comment type="subcellular location">
    <subcellularLocation>
        <location evidence="1">Membrane</location>
        <topology evidence="1">Multi-pass membrane protein</topology>
    </subcellularLocation>
</comment>
<gene>
    <name evidence="8" type="ORF">IC621_20850</name>
</gene>
<feature type="transmembrane region" description="Helical" evidence="7">
    <location>
        <begin position="326"/>
        <end position="359"/>
    </location>
</feature>
<dbReference type="GO" id="GO:0005412">
    <property type="term" value="F:D-glucose:sodium symporter activity"/>
    <property type="evidence" value="ECO:0007669"/>
    <property type="project" value="TreeGrafter"/>
</dbReference>
<protein>
    <submittedName>
        <fullName evidence="8">Solute:sodium symporter family transporter</fullName>
    </submittedName>
</protein>
<feature type="transmembrane region" description="Helical" evidence="7">
    <location>
        <begin position="460"/>
        <end position="481"/>
    </location>
</feature>
<evidence type="ECO:0000256" key="3">
    <source>
        <dbReference type="ARBA" id="ARBA00022692"/>
    </source>
</evidence>